<feature type="transmembrane region" description="Helical" evidence="1">
    <location>
        <begin position="46"/>
        <end position="71"/>
    </location>
</feature>
<keyword evidence="1" id="KW-0472">Membrane</keyword>
<proteinExistence type="predicted"/>
<accession>A0A6J4KD94</accession>
<gene>
    <name evidence="2" type="ORF">AVDCRST_MAG68-680</name>
</gene>
<dbReference type="AlphaFoldDB" id="A0A6J4KD94"/>
<organism evidence="2">
    <name type="scientific">uncultured Gemmatimonadota bacterium</name>
    <dbReference type="NCBI Taxonomy" id="203437"/>
    <lineage>
        <taxon>Bacteria</taxon>
        <taxon>Pseudomonadati</taxon>
        <taxon>Gemmatimonadota</taxon>
        <taxon>environmental samples</taxon>
    </lineage>
</organism>
<keyword evidence="1" id="KW-0812">Transmembrane</keyword>
<evidence type="ECO:0000313" key="2">
    <source>
        <dbReference type="EMBL" id="CAA9301964.1"/>
    </source>
</evidence>
<evidence type="ECO:0000256" key="1">
    <source>
        <dbReference type="SAM" id="Phobius"/>
    </source>
</evidence>
<feature type="transmembrane region" description="Helical" evidence="1">
    <location>
        <begin position="77"/>
        <end position="100"/>
    </location>
</feature>
<reference evidence="2" key="1">
    <citation type="submission" date="2020-02" db="EMBL/GenBank/DDBJ databases">
        <authorList>
            <person name="Meier V. D."/>
        </authorList>
    </citation>
    <scope>NUCLEOTIDE SEQUENCE</scope>
    <source>
        <strain evidence="2">AVDCRST_MAG68</strain>
    </source>
</reference>
<protein>
    <submittedName>
        <fullName evidence="2">Uncharacterized protein</fullName>
    </submittedName>
</protein>
<dbReference type="EMBL" id="CADCTW010000031">
    <property type="protein sequence ID" value="CAA9301964.1"/>
    <property type="molecule type" value="Genomic_DNA"/>
</dbReference>
<name>A0A6J4KD94_9BACT</name>
<sequence>MQWKSGLTPRHRDTETMPIRDELYRDMVASREAAEMEAKRADRRRWILVLAVCFLWQIAGGAIVVAAFALLLPPDDAVQLLWAGCGIATAGTVLTVALGAPKKGREG</sequence>
<keyword evidence="1" id="KW-1133">Transmembrane helix</keyword>